<organism evidence="1 2">
    <name type="scientific">Xylanibacter ruminicola</name>
    <name type="common">Prevotella ruminicola</name>
    <dbReference type="NCBI Taxonomy" id="839"/>
    <lineage>
        <taxon>Bacteria</taxon>
        <taxon>Pseudomonadati</taxon>
        <taxon>Bacteroidota</taxon>
        <taxon>Bacteroidia</taxon>
        <taxon>Bacteroidales</taxon>
        <taxon>Prevotellaceae</taxon>
        <taxon>Xylanibacter</taxon>
    </lineage>
</organism>
<name>A0A1M7NR61_XYLRU</name>
<evidence type="ECO:0000313" key="2">
    <source>
        <dbReference type="Proteomes" id="UP000184280"/>
    </source>
</evidence>
<evidence type="ECO:0000313" key="1">
    <source>
        <dbReference type="EMBL" id="SHN06096.1"/>
    </source>
</evidence>
<sequence>MLLKSVKNVLNLIKSFAVSFSNAVDSFFWSIFDTKFMNLK</sequence>
<reference evidence="1 2" key="1">
    <citation type="submission" date="2016-11" db="EMBL/GenBank/DDBJ databases">
        <authorList>
            <person name="Jaros S."/>
            <person name="Januszkiewicz K."/>
            <person name="Wedrychowicz H."/>
        </authorList>
    </citation>
    <scope>NUCLEOTIDE SEQUENCE [LARGE SCALE GENOMIC DNA]</scope>
    <source>
        <strain evidence="1 2">BPI-34</strain>
    </source>
</reference>
<dbReference type="Proteomes" id="UP000184280">
    <property type="component" value="Unassembled WGS sequence"/>
</dbReference>
<dbReference type="EMBL" id="FRCJ01000011">
    <property type="protein sequence ID" value="SHN06096.1"/>
    <property type="molecule type" value="Genomic_DNA"/>
</dbReference>
<proteinExistence type="predicted"/>
<accession>A0A1M7NR61</accession>
<protein>
    <submittedName>
        <fullName evidence="1">Uncharacterized protein</fullName>
    </submittedName>
</protein>
<gene>
    <name evidence="1" type="ORF">SAMN04488494_0129</name>
</gene>
<dbReference type="AlphaFoldDB" id="A0A1M7NR61"/>